<evidence type="ECO:0000313" key="2">
    <source>
        <dbReference type="Proteomes" id="UP000664781"/>
    </source>
</evidence>
<proteinExistence type="predicted"/>
<dbReference type="SUPFAM" id="SSF55729">
    <property type="entry name" value="Acyl-CoA N-acyltransferases (Nat)"/>
    <property type="match status" value="1"/>
</dbReference>
<protein>
    <recommendedName>
        <fullName evidence="3">N-acetyltransferase domain-containing protein</fullName>
    </recommendedName>
</protein>
<keyword evidence="2" id="KW-1185">Reference proteome</keyword>
<accession>A0A939JQJ7</accession>
<dbReference type="AlphaFoldDB" id="A0A939JQJ7"/>
<reference evidence="1" key="1">
    <citation type="submission" date="2021-03" db="EMBL/GenBank/DDBJ databases">
        <title>Streptomyces strains.</title>
        <authorList>
            <person name="Lund M.B."/>
            <person name="Toerring T."/>
        </authorList>
    </citation>
    <scope>NUCLEOTIDE SEQUENCE</scope>
    <source>
        <strain evidence="1">JCM 4242</strain>
    </source>
</reference>
<dbReference type="RefSeq" id="WP_143587751.1">
    <property type="nucleotide sequence ID" value="NZ_JAFMOF010000002.1"/>
</dbReference>
<dbReference type="Gene3D" id="3.40.630.30">
    <property type="match status" value="1"/>
</dbReference>
<dbReference type="Proteomes" id="UP000664781">
    <property type="component" value="Unassembled WGS sequence"/>
</dbReference>
<name>A0A939JQJ7_9ACTN</name>
<comment type="caution">
    <text evidence="1">The sequence shown here is derived from an EMBL/GenBank/DDBJ whole genome shotgun (WGS) entry which is preliminary data.</text>
</comment>
<evidence type="ECO:0008006" key="3">
    <source>
        <dbReference type="Google" id="ProtNLM"/>
    </source>
</evidence>
<dbReference type="InterPro" id="IPR016181">
    <property type="entry name" value="Acyl_CoA_acyltransferase"/>
</dbReference>
<sequence length="305" mass="33332">MRTTDDVAPSLTFEPWPDDEEMASAVLAALGPAGDMAVSQGRLLLRGDLDGDVPCRARVVRDSATGEPAGVVGFRRLPGLLEERLVWAHVEIVPRLRERGLGSAALAHLTRMMSDMGLSPWGKAVTGSPAHRWMTDRGFHHQRRIRTFRVRPQAIAPVEHGYAIEWHEGPTWAPDDVMQAWWDWIDARNWPHPTPPTPMSQERRAFHCESYSPLVAARRPDGTIAGIGFLDEFPGDDSDLSGGPVDPADPDGRTVVAALLAACAEHLPVRSLLLELGDDEGDDVVSFVADHAVDVLDDTVACARL</sequence>
<organism evidence="1 2">
    <name type="scientific">Streptomyces triculaminicus</name>
    <dbReference type="NCBI Taxonomy" id="2816232"/>
    <lineage>
        <taxon>Bacteria</taxon>
        <taxon>Bacillati</taxon>
        <taxon>Actinomycetota</taxon>
        <taxon>Actinomycetes</taxon>
        <taxon>Kitasatosporales</taxon>
        <taxon>Streptomycetaceae</taxon>
        <taxon>Streptomyces</taxon>
    </lineage>
</organism>
<dbReference type="EMBL" id="JAFMOF010000002">
    <property type="protein sequence ID" value="MBO0653817.1"/>
    <property type="molecule type" value="Genomic_DNA"/>
</dbReference>
<gene>
    <name evidence="1" type="ORF">J1792_13815</name>
</gene>
<evidence type="ECO:0000313" key="1">
    <source>
        <dbReference type="EMBL" id="MBO0653817.1"/>
    </source>
</evidence>